<dbReference type="InterPro" id="IPR017853">
    <property type="entry name" value="GH"/>
</dbReference>
<accession>A0A1G4RTH3</accession>
<feature type="signal peptide" evidence="4">
    <location>
        <begin position="1"/>
        <end position="36"/>
    </location>
</feature>
<dbReference type="PANTHER" id="PTHR42721:SF3">
    <property type="entry name" value="BETA-D-XYLOSIDASE 5-RELATED"/>
    <property type="match status" value="1"/>
</dbReference>
<dbReference type="InterPro" id="IPR044993">
    <property type="entry name" value="BXL"/>
</dbReference>
<dbReference type="InterPro" id="IPR037524">
    <property type="entry name" value="PA14/GLEYA"/>
</dbReference>
<dbReference type="Pfam" id="PF07691">
    <property type="entry name" value="PA14"/>
    <property type="match status" value="1"/>
</dbReference>
<dbReference type="SUPFAM" id="SSF56988">
    <property type="entry name" value="Anthrax protective antigen"/>
    <property type="match status" value="1"/>
</dbReference>
<dbReference type="STRING" id="260084.SAMN02927928_2120"/>
<evidence type="ECO:0000256" key="1">
    <source>
        <dbReference type="ARBA" id="ARBA00005336"/>
    </source>
</evidence>
<dbReference type="EMBL" id="FMTS01000003">
    <property type="protein sequence ID" value="SCW60174.1"/>
    <property type="molecule type" value="Genomic_DNA"/>
</dbReference>
<dbReference type="PRINTS" id="PR00133">
    <property type="entry name" value="GLHYDRLASE3"/>
</dbReference>
<keyword evidence="7" id="KW-1185">Reference proteome</keyword>
<dbReference type="GO" id="GO:0009044">
    <property type="term" value="F:xylan 1,4-beta-xylosidase activity"/>
    <property type="evidence" value="ECO:0007669"/>
    <property type="project" value="InterPro"/>
</dbReference>
<feature type="domain" description="PA14" evidence="5">
    <location>
        <begin position="492"/>
        <end position="625"/>
    </location>
</feature>
<dbReference type="PROSITE" id="PS51820">
    <property type="entry name" value="PA14"/>
    <property type="match status" value="1"/>
</dbReference>
<dbReference type="AlphaFoldDB" id="A0A1G4RTH3"/>
<dbReference type="GO" id="GO:0045493">
    <property type="term" value="P:xylan catabolic process"/>
    <property type="evidence" value="ECO:0007669"/>
    <property type="project" value="InterPro"/>
</dbReference>
<dbReference type="Pfam" id="PF14310">
    <property type="entry name" value="Fn3-like"/>
    <property type="match status" value="1"/>
</dbReference>
<dbReference type="Pfam" id="PF00933">
    <property type="entry name" value="Glyco_hydro_3"/>
    <property type="match status" value="1"/>
</dbReference>
<dbReference type="SUPFAM" id="SSF51445">
    <property type="entry name" value="(Trans)glycosidases"/>
    <property type="match status" value="1"/>
</dbReference>
<dbReference type="InterPro" id="IPR002772">
    <property type="entry name" value="Glyco_hydro_3_C"/>
</dbReference>
<dbReference type="PANTHER" id="PTHR42721">
    <property type="entry name" value="SUGAR HYDROLASE-RELATED"/>
    <property type="match status" value="1"/>
</dbReference>
<proteinExistence type="inferred from homology"/>
<gene>
    <name evidence="6" type="ORF">SAMN02927928_2120</name>
</gene>
<evidence type="ECO:0000313" key="6">
    <source>
        <dbReference type="EMBL" id="SCW60174.1"/>
    </source>
</evidence>
<dbReference type="Pfam" id="PF01915">
    <property type="entry name" value="Glyco_hydro_3_C"/>
    <property type="match status" value="1"/>
</dbReference>
<dbReference type="SUPFAM" id="SSF52279">
    <property type="entry name" value="Beta-D-glucan exohydrolase, C-terminal domain"/>
    <property type="match status" value="1"/>
</dbReference>
<reference evidence="7" key="1">
    <citation type="submission" date="2016-10" db="EMBL/GenBank/DDBJ databases">
        <authorList>
            <person name="Varghese N."/>
            <person name="Submissions S."/>
        </authorList>
    </citation>
    <scope>NUCLEOTIDE SEQUENCE [LARGE SCALE GENOMIC DNA]</scope>
    <source>
        <strain evidence="7">CGMCC 1.3431</strain>
    </source>
</reference>
<dbReference type="Gene3D" id="3.40.50.1700">
    <property type="entry name" value="Glycoside hydrolase family 3 C-terminal domain"/>
    <property type="match status" value="2"/>
</dbReference>
<dbReference type="SMART" id="SM00758">
    <property type="entry name" value="PA14"/>
    <property type="match status" value="1"/>
</dbReference>
<evidence type="ECO:0000313" key="7">
    <source>
        <dbReference type="Proteomes" id="UP000199150"/>
    </source>
</evidence>
<evidence type="ECO:0000259" key="5">
    <source>
        <dbReference type="PROSITE" id="PS51820"/>
    </source>
</evidence>
<sequence length="895" mass="95893">MKPTAPHAVRWLMSAAPFALTAALTATILVAAPATAAPQTPAACQDAPCPFTDATLPPETRAHDLIGRMTLDEKAQQLGHIAPAIPRLNVPEYNWWNEGLHGVARAGIATVFPQAIGMAASWDPDLMHTVGTTVSTEFRAKYAERVHANGGTDFYRGLTVWSPNINIFRDPRWGRGQETYGEDPFLTGRMGVAYITGLQGDDPAHPRVIATAKHFAVHSGPEEGRHQQDMKPSAHDLEDTYLPAFRAAVTEGQVQSVMCAYNALYDVPACASTELMQEHLRDDWGFKGYVVSDCGAAANIYRQDSLHYTKTAPEAVAIAFKAGMDLICGDYRNNMTTEPDNIVAAVKSGLLSQDVVDRALERLFEARYRLGLMDPISASPYASITPTDYNTPEHRATALKIAQESIVLLKNDNKLLPFNDAVKTIAVIGPNADSYDTLVGNYYGRPTAPVTVLDGLRARFPNAKIIYAEGTGLIGQAQPPVPDDALCLDAKCTKQGLKAEWFTTHEPSGTPASTHTVANATASWSAVDKDSSARFTGYIKAPQDGEYSFRYASENGYRIWIGDKLIVDEWGVGDAPSIASGKITLKAGTIYPIRVEAFQRDATGNQRLVWSTPANNGDDAVAAAKQADAVVFVGGLSARIEGEEMKVEAAGFAGGDRTSLDLPAPQQKLLERVSVTGKPVVLVLMNGSALGINWAKANVPAIVEAWYPGGDGGTAVAGALAGDFSPAGRLPVTFYQSADQLPAFTDYSMTGRTYRYFKDDVLYPFGYGLSYTTFDYSDAALSAPAIKAGDAVTAQVKITNGGGRDSDEVVQLYVKKPGDSANPVLAGFQRVHLKAGESRTVSLALDARALSQVDDKGNRHVLPGRYDISLGGGQPAYAKTVSLPLTITGQIEVAP</sequence>
<dbReference type="RefSeq" id="WP_245678964.1">
    <property type="nucleotide sequence ID" value="NZ_CBCRYE010000001.1"/>
</dbReference>
<dbReference type="Gene3D" id="2.60.40.10">
    <property type="entry name" value="Immunoglobulins"/>
    <property type="match status" value="1"/>
</dbReference>
<dbReference type="Proteomes" id="UP000199150">
    <property type="component" value="Unassembled WGS sequence"/>
</dbReference>
<dbReference type="InterPro" id="IPR036962">
    <property type="entry name" value="Glyco_hydro_3_N_sf"/>
</dbReference>
<dbReference type="InterPro" id="IPR001764">
    <property type="entry name" value="Glyco_hydro_3_N"/>
</dbReference>
<evidence type="ECO:0000256" key="2">
    <source>
        <dbReference type="ARBA" id="ARBA00022729"/>
    </source>
</evidence>
<dbReference type="Gene3D" id="3.20.20.300">
    <property type="entry name" value="Glycoside hydrolase, family 3, N-terminal domain"/>
    <property type="match status" value="1"/>
</dbReference>
<name>A0A1G4RTH3_9CAUL</name>
<feature type="chain" id="PRO_5011717674" evidence="4">
    <location>
        <begin position="37"/>
        <end position="895"/>
    </location>
</feature>
<organism evidence="6 7">
    <name type="scientific">Asticcacaulis taihuensis</name>
    <dbReference type="NCBI Taxonomy" id="260084"/>
    <lineage>
        <taxon>Bacteria</taxon>
        <taxon>Pseudomonadati</taxon>
        <taxon>Pseudomonadota</taxon>
        <taxon>Alphaproteobacteria</taxon>
        <taxon>Caulobacterales</taxon>
        <taxon>Caulobacteraceae</taxon>
        <taxon>Asticcacaulis</taxon>
    </lineage>
</organism>
<dbReference type="GO" id="GO:0046556">
    <property type="term" value="F:alpha-L-arabinofuranosidase activity"/>
    <property type="evidence" value="ECO:0007669"/>
    <property type="project" value="TreeGrafter"/>
</dbReference>
<dbReference type="GO" id="GO:0031222">
    <property type="term" value="P:arabinan catabolic process"/>
    <property type="evidence" value="ECO:0007669"/>
    <property type="project" value="TreeGrafter"/>
</dbReference>
<dbReference type="InterPro" id="IPR026891">
    <property type="entry name" value="Fn3-like"/>
</dbReference>
<evidence type="ECO:0000256" key="3">
    <source>
        <dbReference type="ARBA" id="ARBA00022801"/>
    </source>
</evidence>
<comment type="similarity">
    <text evidence="1">Belongs to the glycosyl hydrolase 3 family.</text>
</comment>
<dbReference type="InterPro" id="IPR011658">
    <property type="entry name" value="PA14_dom"/>
</dbReference>
<evidence type="ECO:0000256" key="4">
    <source>
        <dbReference type="SAM" id="SignalP"/>
    </source>
</evidence>
<keyword evidence="3" id="KW-0378">Hydrolase</keyword>
<protein>
    <submittedName>
        <fullName evidence="6">Beta-glucosidase</fullName>
    </submittedName>
</protein>
<keyword evidence="2 4" id="KW-0732">Signal</keyword>
<dbReference type="SMART" id="SM01217">
    <property type="entry name" value="Fn3_like"/>
    <property type="match status" value="1"/>
</dbReference>
<dbReference type="InterPro" id="IPR036881">
    <property type="entry name" value="Glyco_hydro_3_C_sf"/>
</dbReference>
<dbReference type="InterPro" id="IPR013783">
    <property type="entry name" value="Ig-like_fold"/>
</dbReference>